<dbReference type="InterPro" id="IPR013786">
    <property type="entry name" value="AcylCoA_DH/ox_N"/>
</dbReference>
<feature type="domain" description="Acyl-CoA dehydrogenase/oxidase C-terminal" evidence="9">
    <location>
        <begin position="233"/>
        <end position="381"/>
    </location>
</feature>
<dbReference type="GO" id="GO:0003995">
    <property type="term" value="F:acyl-CoA dehydrogenase activity"/>
    <property type="evidence" value="ECO:0007669"/>
    <property type="project" value="InterPro"/>
</dbReference>
<dbReference type="Pfam" id="PF00441">
    <property type="entry name" value="Acyl-CoA_dh_1"/>
    <property type="match status" value="1"/>
</dbReference>
<evidence type="ECO:0000313" key="13">
    <source>
        <dbReference type="Proteomes" id="UP000292423"/>
    </source>
</evidence>
<dbReference type="Pfam" id="PF02770">
    <property type="entry name" value="Acyl-CoA_dh_M"/>
    <property type="match status" value="1"/>
</dbReference>
<evidence type="ECO:0000256" key="7">
    <source>
        <dbReference type="ARBA" id="ARBA00067292"/>
    </source>
</evidence>
<comment type="caution">
    <text evidence="12">The sequence shown here is derived from an EMBL/GenBank/DDBJ whole genome shotgun (WGS) entry which is preliminary data.</text>
</comment>
<evidence type="ECO:0000313" key="12">
    <source>
        <dbReference type="EMBL" id="RZU47998.1"/>
    </source>
</evidence>
<dbReference type="FunFam" id="1.20.140.10:FF:000001">
    <property type="entry name" value="Acyl-CoA dehydrogenase"/>
    <property type="match status" value="1"/>
</dbReference>
<comment type="cofactor">
    <cofactor evidence="1 8">
        <name>FAD</name>
        <dbReference type="ChEBI" id="CHEBI:57692"/>
    </cofactor>
</comment>
<dbReference type="Gene3D" id="1.10.540.10">
    <property type="entry name" value="Acyl-CoA dehydrogenase/oxidase, N-terminal domain"/>
    <property type="match status" value="1"/>
</dbReference>
<dbReference type="InterPro" id="IPR006091">
    <property type="entry name" value="Acyl-CoA_Oxase/DH_mid-dom"/>
</dbReference>
<evidence type="ECO:0000256" key="1">
    <source>
        <dbReference type="ARBA" id="ARBA00001974"/>
    </source>
</evidence>
<feature type="domain" description="Acyl-CoA dehydrogenase/oxidase N-terminal" evidence="11">
    <location>
        <begin position="14"/>
        <end position="120"/>
    </location>
</feature>
<evidence type="ECO:0000259" key="10">
    <source>
        <dbReference type="Pfam" id="PF02770"/>
    </source>
</evidence>
<evidence type="ECO:0000256" key="6">
    <source>
        <dbReference type="ARBA" id="ARBA00066361"/>
    </source>
</evidence>
<dbReference type="EMBL" id="SHKX01000010">
    <property type="protein sequence ID" value="RZU47998.1"/>
    <property type="molecule type" value="Genomic_DNA"/>
</dbReference>
<accession>A0A4Q7ZBM1</accession>
<proteinExistence type="inferred from homology"/>
<dbReference type="FunFam" id="1.10.540.10:FF:000026">
    <property type="entry name" value="Acyl-CoA dehydrogenase medium chain"/>
    <property type="match status" value="1"/>
</dbReference>
<evidence type="ECO:0000259" key="11">
    <source>
        <dbReference type="Pfam" id="PF02771"/>
    </source>
</evidence>
<comment type="similarity">
    <text evidence="2 8">Belongs to the acyl-CoA dehydrogenase family.</text>
</comment>
<dbReference type="GO" id="GO:0050660">
    <property type="term" value="F:flavin adenine dinucleotide binding"/>
    <property type="evidence" value="ECO:0007669"/>
    <property type="project" value="InterPro"/>
</dbReference>
<dbReference type="Gene3D" id="2.40.110.10">
    <property type="entry name" value="Butyryl-CoA Dehydrogenase, subunit A, domain 2"/>
    <property type="match status" value="1"/>
</dbReference>
<evidence type="ECO:0000256" key="5">
    <source>
        <dbReference type="ARBA" id="ARBA00023002"/>
    </source>
</evidence>
<keyword evidence="13" id="KW-1185">Reference proteome</keyword>
<keyword evidence="3 8" id="KW-0285">Flavoprotein</keyword>
<dbReference type="PROSITE" id="PS00072">
    <property type="entry name" value="ACYL_COA_DH_1"/>
    <property type="match status" value="1"/>
</dbReference>
<evidence type="ECO:0000256" key="4">
    <source>
        <dbReference type="ARBA" id="ARBA00022827"/>
    </source>
</evidence>
<feature type="domain" description="Acyl-CoA oxidase/dehydrogenase middle" evidence="10">
    <location>
        <begin position="124"/>
        <end position="220"/>
    </location>
</feature>
<dbReference type="InterPro" id="IPR046373">
    <property type="entry name" value="Acyl-CoA_Oxase/DH_mid-dom_sf"/>
</dbReference>
<keyword evidence="4 8" id="KW-0274">FAD</keyword>
<evidence type="ECO:0000256" key="2">
    <source>
        <dbReference type="ARBA" id="ARBA00009347"/>
    </source>
</evidence>
<dbReference type="AlphaFoldDB" id="A0A4Q7ZBM1"/>
<evidence type="ECO:0000256" key="8">
    <source>
        <dbReference type="RuleBase" id="RU362125"/>
    </source>
</evidence>
<dbReference type="InterPro" id="IPR009100">
    <property type="entry name" value="AcylCoA_DH/oxidase_NM_dom_sf"/>
</dbReference>
<protein>
    <recommendedName>
        <fullName evidence="7">Cyclohexane-1-carbonyl-CoA dehydrogenase</fullName>
        <ecNumber evidence="6">1.3.8.11</ecNumber>
    </recommendedName>
</protein>
<evidence type="ECO:0000259" key="9">
    <source>
        <dbReference type="Pfam" id="PF00441"/>
    </source>
</evidence>
<dbReference type="Pfam" id="PF02771">
    <property type="entry name" value="Acyl-CoA_dh_N"/>
    <property type="match status" value="1"/>
</dbReference>
<dbReference type="SUPFAM" id="SSF47203">
    <property type="entry name" value="Acyl-CoA dehydrogenase C-terminal domain-like"/>
    <property type="match status" value="1"/>
</dbReference>
<dbReference type="FunFam" id="2.40.110.10:FF:000009">
    <property type="entry name" value="Acyl-CoA dehydrogenase"/>
    <property type="match status" value="1"/>
</dbReference>
<dbReference type="InterPro" id="IPR006089">
    <property type="entry name" value="Acyl-CoA_DH_CS"/>
</dbReference>
<dbReference type="PANTHER" id="PTHR43884">
    <property type="entry name" value="ACYL-COA DEHYDROGENASE"/>
    <property type="match status" value="1"/>
</dbReference>
<reference evidence="12 13" key="1">
    <citation type="submission" date="2019-02" db="EMBL/GenBank/DDBJ databases">
        <title>Genomic Encyclopedia of Type Strains, Phase IV (KMG-IV): sequencing the most valuable type-strain genomes for metagenomic binning, comparative biology and taxonomic classification.</title>
        <authorList>
            <person name="Goeker M."/>
        </authorList>
    </citation>
    <scope>NUCLEOTIDE SEQUENCE [LARGE SCALE GENOMIC DNA]</scope>
    <source>
        <strain evidence="12 13">DSM 105135</strain>
    </source>
</reference>
<name>A0A4Q7ZBM1_9GAMM</name>
<dbReference type="SUPFAM" id="SSF56645">
    <property type="entry name" value="Acyl-CoA dehydrogenase NM domain-like"/>
    <property type="match status" value="1"/>
</dbReference>
<dbReference type="InterPro" id="IPR037069">
    <property type="entry name" value="AcylCoA_DH/ox_N_sf"/>
</dbReference>
<dbReference type="PANTHER" id="PTHR43884:SF12">
    <property type="entry name" value="ISOVALERYL-COA DEHYDROGENASE, MITOCHONDRIAL-RELATED"/>
    <property type="match status" value="1"/>
</dbReference>
<evidence type="ECO:0000256" key="3">
    <source>
        <dbReference type="ARBA" id="ARBA00022630"/>
    </source>
</evidence>
<dbReference type="Proteomes" id="UP000292423">
    <property type="component" value="Unassembled WGS sequence"/>
</dbReference>
<dbReference type="InterPro" id="IPR009075">
    <property type="entry name" value="AcylCo_DH/oxidase_C"/>
</dbReference>
<keyword evidence="5 8" id="KW-0560">Oxidoreductase</keyword>
<dbReference type="InterPro" id="IPR036250">
    <property type="entry name" value="AcylCo_DH-like_C"/>
</dbReference>
<gene>
    <name evidence="12" type="ORF">EV700_0967</name>
</gene>
<dbReference type="Gene3D" id="1.20.140.10">
    <property type="entry name" value="Butyryl-CoA Dehydrogenase, subunit A, domain 3"/>
    <property type="match status" value="1"/>
</dbReference>
<organism evidence="12 13">
    <name type="scientific">Fluviicoccus keumensis</name>
    <dbReference type="NCBI Taxonomy" id="1435465"/>
    <lineage>
        <taxon>Bacteria</taxon>
        <taxon>Pseudomonadati</taxon>
        <taxon>Pseudomonadota</taxon>
        <taxon>Gammaproteobacteria</taxon>
        <taxon>Moraxellales</taxon>
        <taxon>Moraxellaceae</taxon>
        <taxon>Fluviicoccus</taxon>
    </lineage>
</organism>
<sequence length="381" mass="42359">MNTAKKRWMDADLEFYRDTVRRFVQKEIAPHAEKWAKQQHIDREVWLKAGELGLLLADVPDDYGGSGGNYAHMAILFEELGYAGDRAFGAHVHAIAAHYILNLGTEEQKQKYLPKLASGEMIGAIAMSEPNAGSDLQGTRTRAVRDGDEYVINGSKIFISNGYLADLIVVVTKTDPEAGSKGVSLMLLETKNAPGFKVGRILEKLGQKGQDTCELFFDDVRVPAANLLGGVEGKGFYHLMSELPYERLMLGIGAMAIIERALDLTVTYTKERKAFGKPLLEMQNTRFVLANLKAQAVMARAFVDECIQRMIDGELDTVTASIVKLNLSELECQVMDQCLQFFGGYGYMLEYPITQMYADARVQRIYGGTSEIMKEIIARSL</sequence>
<dbReference type="EC" id="1.3.8.11" evidence="6"/>